<feature type="coiled-coil region" evidence="13">
    <location>
        <begin position="475"/>
        <end position="505"/>
    </location>
</feature>
<sequence length="728" mass="82589">MALYTLTKQKFVLLSLILVAAVLLWLLYLQSKTRQQVLADYEVVLRSELVLREGLLDDELGDSFRHAEFLFRTPPINGFIRALQNEDYDEQELSTLAQWDQRLKTIFVAYLESNSSIVQIRYIGLANNGRELVRVDRRPEGITVVEADGLQEKGHRDYFLAGTRLAPEQIYLSPITLNREQGKVEEPAWPTYRVVKPVYAPGQKLFGMVVVNFDARPLLEKLTSETELGQRSVAFLLNDRGDYLTHPVKDEAFRWEYGPTDTWFTDTSIGNQVMLTHMTPVYHRTMATRYQMLSQEVAFDQSSPPVVYRIVAGVQKSVIDAEVFRRQLLSAAVDIALGTVIYLLLFLYLRLSEKNRQEINLRAQLHALFHGTNNAILSTDVNGNVLSWNPAALVLFDTQEDVIRDANAKTLLQFDEDSGFNRADFLRVMAGLEHATLETRLVRKNAESVDVSLSLSPVIDGENHRSGVAMIFHDISAAKKLQHNLETLNERLQEQNAEMEKFIYSVSHDLKAPLVTIGSFTEKILNTCGDTLDEKNRHRLNRIIVNTQNMAEILNELLQLSRIVREEIQVAPCRLKTCVDTACEALHQQILESNASITTNDSEREFVCNGKLLANCLQNLISNAIQYCDPNRDLRISVGLKFHEHVARVWVKDNGIGIERQYHEQIFKIFERLDVGEGNGVGLAIVKSIVEKHGGWIELDSEPGMGSTFTLCFPQDRGKDETAKNIDS</sequence>
<evidence type="ECO:0000256" key="5">
    <source>
        <dbReference type="ARBA" id="ARBA00022553"/>
    </source>
</evidence>
<dbReference type="EC" id="2.7.13.3" evidence="3"/>
<dbReference type="InterPro" id="IPR005467">
    <property type="entry name" value="His_kinase_dom"/>
</dbReference>
<dbReference type="eggNOG" id="COG4251">
    <property type="taxonomic scope" value="Bacteria"/>
</dbReference>
<keyword evidence="8" id="KW-0547">Nucleotide-binding</keyword>
<dbReference type="GO" id="GO:0000155">
    <property type="term" value="F:phosphorelay sensor kinase activity"/>
    <property type="evidence" value="ECO:0007669"/>
    <property type="project" value="InterPro"/>
</dbReference>
<dbReference type="OrthoDB" id="9808408at2"/>
<accession>C5BPD2</accession>
<evidence type="ECO:0000256" key="13">
    <source>
        <dbReference type="SAM" id="Coils"/>
    </source>
</evidence>
<keyword evidence="12" id="KW-0902">Two-component regulatory system</keyword>
<dbReference type="InterPro" id="IPR000014">
    <property type="entry name" value="PAS"/>
</dbReference>
<keyword evidence="18" id="KW-1185">Reference proteome</keyword>
<keyword evidence="10" id="KW-0067">ATP-binding</keyword>
<dbReference type="InterPro" id="IPR003661">
    <property type="entry name" value="HisK_dim/P_dom"/>
</dbReference>
<dbReference type="InterPro" id="IPR052162">
    <property type="entry name" value="Sensor_kinase/Photoreceptor"/>
</dbReference>
<protein>
    <recommendedName>
        <fullName evidence="3">histidine kinase</fullName>
        <ecNumber evidence="3">2.7.13.3</ecNumber>
    </recommendedName>
</protein>
<dbReference type="InterPro" id="IPR003594">
    <property type="entry name" value="HATPase_dom"/>
</dbReference>
<organism evidence="17 18">
    <name type="scientific">Teredinibacter turnerae (strain ATCC 39867 / T7901)</name>
    <dbReference type="NCBI Taxonomy" id="377629"/>
    <lineage>
        <taxon>Bacteria</taxon>
        <taxon>Pseudomonadati</taxon>
        <taxon>Pseudomonadota</taxon>
        <taxon>Gammaproteobacteria</taxon>
        <taxon>Cellvibrionales</taxon>
        <taxon>Cellvibrionaceae</taxon>
        <taxon>Teredinibacter</taxon>
    </lineage>
</organism>
<dbReference type="NCBIfam" id="TIGR00229">
    <property type="entry name" value="sensory_box"/>
    <property type="match status" value="1"/>
</dbReference>
<dbReference type="CDD" id="cd00130">
    <property type="entry name" value="PAS"/>
    <property type="match status" value="1"/>
</dbReference>
<dbReference type="Gene3D" id="3.30.565.10">
    <property type="entry name" value="Histidine kinase-like ATPase, C-terminal domain"/>
    <property type="match status" value="1"/>
</dbReference>
<evidence type="ECO:0000256" key="10">
    <source>
        <dbReference type="ARBA" id="ARBA00022840"/>
    </source>
</evidence>
<dbReference type="InterPro" id="IPR048760">
    <property type="entry name" value="VP0354-like_sensor_dom"/>
</dbReference>
<evidence type="ECO:0000313" key="18">
    <source>
        <dbReference type="Proteomes" id="UP000009080"/>
    </source>
</evidence>
<dbReference type="GO" id="GO:0005524">
    <property type="term" value="F:ATP binding"/>
    <property type="evidence" value="ECO:0007669"/>
    <property type="project" value="UniProtKB-KW"/>
</dbReference>
<dbReference type="CDD" id="cd00082">
    <property type="entry name" value="HisKA"/>
    <property type="match status" value="1"/>
</dbReference>
<dbReference type="EMBL" id="CP001614">
    <property type="protein sequence ID" value="ACR12848.1"/>
    <property type="molecule type" value="Genomic_DNA"/>
</dbReference>
<dbReference type="InterPro" id="IPR004358">
    <property type="entry name" value="Sig_transdc_His_kin-like_C"/>
</dbReference>
<dbReference type="AlphaFoldDB" id="C5BPD2"/>
<dbReference type="RefSeq" id="WP_015818960.1">
    <property type="nucleotide sequence ID" value="NC_012997.1"/>
</dbReference>
<dbReference type="SUPFAM" id="SSF103190">
    <property type="entry name" value="Sensory domain-like"/>
    <property type="match status" value="1"/>
</dbReference>
<dbReference type="Gene3D" id="3.30.450.20">
    <property type="entry name" value="PAS domain"/>
    <property type="match status" value="2"/>
</dbReference>
<evidence type="ECO:0000256" key="3">
    <source>
        <dbReference type="ARBA" id="ARBA00012438"/>
    </source>
</evidence>
<dbReference type="InterPro" id="IPR000700">
    <property type="entry name" value="PAS-assoc_C"/>
</dbReference>
<reference evidence="17 18" key="1">
    <citation type="journal article" date="2009" name="PLoS ONE">
        <title>The complete genome of Teredinibacter turnerae T7901: an intracellular endosymbiont of marine wood-boring bivalves (shipworms).</title>
        <authorList>
            <person name="Yang J.C."/>
            <person name="Madupu R."/>
            <person name="Durkin A.S."/>
            <person name="Ekborg N.A."/>
            <person name="Pedamallu C.S."/>
            <person name="Hostetler J.B."/>
            <person name="Radune D."/>
            <person name="Toms B.S."/>
            <person name="Henrissat B."/>
            <person name="Coutinho P.M."/>
            <person name="Schwarz S."/>
            <person name="Field L."/>
            <person name="Trindade-Silva A.E."/>
            <person name="Soares C.A.G."/>
            <person name="Elshahawi S."/>
            <person name="Hanora A."/>
            <person name="Schmidt E.W."/>
            <person name="Haygood M.G."/>
            <person name="Posfai J."/>
            <person name="Benner J."/>
            <person name="Madinger C."/>
            <person name="Nove J."/>
            <person name="Anton B."/>
            <person name="Chaudhary K."/>
            <person name="Foster J."/>
            <person name="Holman A."/>
            <person name="Kumar S."/>
            <person name="Lessard P.A."/>
            <person name="Luyten Y.A."/>
            <person name="Slatko B."/>
            <person name="Wood N."/>
            <person name="Wu B."/>
            <person name="Teplitski M."/>
            <person name="Mougous J.D."/>
            <person name="Ward N."/>
            <person name="Eisen J.A."/>
            <person name="Badger J.H."/>
            <person name="Distel D.L."/>
        </authorList>
    </citation>
    <scope>NUCLEOTIDE SEQUENCE [LARGE SCALE GENOMIC DNA]</scope>
    <source>
        <strain evidence="18">ATCC 39867 / T7901</strain>
    </source>
</reference>
<dbReference type="Proteomes" id="UP000009080">
    <property type="component" value="Chromosome"/>
</dbReference>
<dbReference type="PANTHER" id="PTHR43304:SF1">
    <property type="entry name" value="PAC DOMAIN-CONTAINING PROTEIN"/>
    <property type="match status" value="1"/>
</dbReference>
<keyword evidence="13" id="KW-0175">Coiled coil</keyword>
<dbReference type="STRING" id="377629.TERTU_0737"/>
<keyword evidence="4" id="KW-1003">Cell membrane</keyword>
<keyword evidence="11 14" id="KW-1133">Transmembrane helix</keyword>
<dbReference type="SUPFAM" id="SSF47384">
    <property type="entry name" value="Homodimeric domain of signal transducing histidine kinase"/>
    <property type="match status" value="1"/>
</dbReference>
<dbReference type="InterPro" id="IPR036890">
    <property type="entry name" value="HATPase_C_sf"/>
</dbReference>
<evidence type="ECO:0000313" key="17">
    <source>
        <dbReference type="EMBL" id="ACR12848.1"/>
    </source>
</evidence>
<dbReference type="Pfam" id="PF00512">
    <property type="entry name" value="HisKA"/>
    <property type="match status" value="1"/>
</dbReference>
<evidence type="ECO:0000256" key="14">
    <source>
        <dbReference type="SAM" id="Phobius"/>
    </source>
</evidence>
<dbReference type="SUPFAM" id="SSF55874">
    <property type="entry name" value="ATPase domain of HSP90 chaperone/DNA topoisomerase II/histidine kinase"/>
    <property type="match status" value="1"/>
</dbReference>
<dbReference type="PROSITE" id="PS50109">
    <property type="entry name" value="HIS_KIN"/>
    <property type="match status" value="1"/>
</dbReference>
<dbReference type="PROSITE" id="PS50113">
    <property type="entry name" value="PAC"/>
    <property type="match status" value="1"/>
</dbReference>
<gene>
    <name evidence="17" type="ordered locus">TERTU_0737</name>
</gene>
<dbReference type="Pfam" id="PF21623">
    <property type="entry name" value="HK_sensor_dom_bact"/>
    <property type="match status" value="1"/>
</dbReference>
<keyword evidence="9" id="KW-0418">Kinase</keyword>
<dbReference type="Gene3D" id="1.10.287.130">
    <property type="match status" value="1"/>
</dbReference>
<feature type="transmembrane region" description="Helical" evidence="14">
    <location>
        <begin position="12"/>
        <end position="29"/>
    </location>
</feature>
<evidence type="ECO:0000256" key="12">
    <source>
        <dbReference type="ARBA" id="ARBA00023012"/>
    </source>
</evidence>
<evidence type="ECO:0000259" key="15">
    <source>
        <dbReference type="PROSITE" id="PS50109"/>
    </source>
</evidence>
<evidence type="ECO:0000256" key="1">
    <source>
        <dbReference type="ARBA" id="ARBA00000085"/>
    </source>
</evidence>
<feature type="domain" description="PAC" evidence="16">
    <location>
        <begin position="435"/>
        <end position="487"/>
    </location>
</feature>
<evidence type="ECO:0000256" key="9">
    <source>
        <dbReference type="ARBA" id="ARBA00022777"/>
    </source>
</evidence>
<evidence type="ECO:0000256" key="4">
    <source>
        <dbReference type="ARBA" id="ARBA00022475"/>
    </source>
</evidence>
<evidence type="ECO:0000256" key="7">
    <source>
        <dbReference type="ARBA" id="ARBA00022692"/>
    </source>
</evidence>
<dbReference type="PANTHER" id="PTHR43304">
    <property type="entry name" value="PHYTOCHROME-LIKE PROTEIN CPH1"/>
    <property type="match status" value="1"/>
</dbReference>
<proteinExistence type="predicted"/>
<dbReference type="CDD" id="cd18773">
    <property type="entry name" value="PDC1_HK_sensor"/>
    <property type="match status" value="1"/>
</dbReference>
<keyword evidence="7 14" id="KW-0812">Transmembrane</keyword>
<dbReference type="KEGG" id="ttu:TERTU_0737"/>
<evidence type="ECO:0000256" key="8">
    <source>
        <dbReference type="ARBA" id="ARBA00022741"/>
    </source>
</evidence>
<dbReference type="HOGENOM" id="CLU_016689_0_0_6"/>
<dbReference type="Pfam" id="PF02518">
    <property type="entry name" value="HATPase_c"/>
    <property type="match status" value="1"/>
</dbReference>
<dbReference type="SMART" id="SM00387">
    <property type="entry name" value="HATPase_c"/>
    <property type="match status" value="1"/>
</dbReference>
<evidence type="ECO:0000256" key="11">
    <source>
        <dbReference type="ARBA" id="ARBA00022989"/>
    </source>
</evidence>
<evidence type="ECO:0000256" key="6">
    <source>
        <dbReference type="ARBA" id="ARBA00022679"/>
    </source>
</evidence>
<keyword evidence="6" id="KW-0808">Transferase</keyword>
<keyword evidence="14" id="KW-0472">Membrane</keyword>
<keyword evidence="5" id="KW-0597">Phosphoprotein</keyword>
<name>C5BPD2_TERTT</name>
<dbReference type="InterPro" id="IPR035965">
    <property type="entry name" value="PAS-like_dom_sf"/>
</dbReference>
<comment type="subcellular location">
    <subcellularLocation>
        <location evidence="2">Cell membrane</location>
        <topology evidence="2">Multi-pass membrane protein</topology>
    </subcellularLocation>
</comment>
<evidence type="ECO:0000256" key="2">
    <source>
        <dbReference type="ARBA" id="ARBA00004651"/>
    </source>
</evidence>
<dbReference type="SUPFAM" id="SSF55785">
    <property type="entry name" value="PYP-like sensor domain (PAS domain)"/>
    <property type="match status" value="1"/>
</dbReference>
<dbReference type="InterPro" id="IPR036097">
    <property type="entry name" value="HisK_dim/P_sf"/>
</dbReference>
<dbReference type="PRINTS" id="PR00344">
    <property type="entry name" value="BCTRLSENSOR"/>
</dbReference>
<dbReference type="SMART" id="SM00091">
    <property type="entry name" value="PAS"/>
    <property type="match status" value="1"/>
</dbReference>
<dbReference type="InterPro" id="IPR029151">
    <property type="entry name" value="Sensor-like_sf"/>
</dbReference>
<dbReference type="Pfam" id="PF13426">
    <property type="entry name" value="PAS_9"/>
    <property type="match status" value="1"/>
</dbReference>
<comment type="catalytic activity">
    <reaction evidence="1">
        <text>ATP + protein L-histidine = ADP + protein N-phospho-L-histidine.</text>
        <dbReference type="EC" id="2.7.13.3"/>
    </reaction>
</comment>
<dbReference type="GO" id="GO:0005886">
    <property type="term" value="C:plasma membrane"/>
    <property type="evidence" value="ECO:0007669"/>
    <property type="project" value="UniProtKB-SubCell"/>
</dbReference>
<dbReference type="SMART" id="SM00388">
    <property type="entry name" value="HisKA"/>
    <property type="match status" value="1"/>
</dbReference>
<evidence type="ECO:0000259" key="16">
    <source>
        <dbReference type="PROSITE" id="PS50113"/>
    </source>
</evidence>
<feature type="domain" description="Histidine kinase" evidence="15">
    <location>
        <begin position="505"/>
        <end position="717"/>
    </location>
</feature>